<dbReference type="PROSITE" id="PS50893">
    <property type="entry name" value="ABC_TRANSPORTER_2"/>
    <property type="match status" value="1"/>
</dbReference>
<comment type="caution">
    <text evidence="5">The sequence shown here is derived from an EMBL/GenBank/DDBJ whole genome shotgun (WGS) entry which is preliminary data.</text>
</comment>
<dbReference type="InterPro" id="IPR051782">
    <property type="entry name" value="ABC_Transporter_VariousFunc"/>
</dbReference>
<dbReference type="EMBL" id="BAABGY010000001">
    <property type="protein sequence ID" value="GAA4318192.1"/>
    <property type="molecule type" value="Genomic_DNA"/>
</dbReference>
<dbReference type="InterPro" id="IPR027417">
    <property type="entry name" value="P-loop_NTPase"/>
</dbReference>
<dbReference type="InterPro" id="IPR003439">
    <property type="entry name" value="ABC_transporter-like_ATP-bd"/>
</dbReference>
<feature type="domain" description="ABC transporter" evidence="4">
    <location>
        <begin position="3"/>
        <end position="211"/>
    </location>
</feature>
<sequence>MRIELSGTGRRFNQDWIFRRADLSFTSGEAYALTGPNGSGKSTLLQVIGGLMQPSEGKVTYHQDDKTVAPESIFQHVALAAPYLEVIEEFTATEFLEFHRRFKPLRAGRSVQEIVDRIGLAGAAHKQIRQYSSGMKQRVKLAQAFYSDTPVLLLDEPTSNLDATGIQLYKDLVAEEGAGRLLIVCSNDPVEYEFCNTVLSVMDYKPATTRR</sequence>
<evidence type="ECO:0000313" key="5">
    <source>
        <dbReference type="EMBL" id="GAA4318192.1"/>
    </source>
</evidence>
<dbReference type="PANTHER" id="PTHR42939:SF1">
    <property type="entry name" value="ABC TRANSPORTER ATP-BINDING PROTEIN ALBC-RELATED"/>
    <property type="match status" value="1"/>
</dbReference>
<dbReference type="InterPro" id="IPR003593">
    <property type="entry name" value="AAA+_ATPase"/>
</dbReference>
<keyword evidence="2" id="KW-0547">Nucleotide-binding</keyword>
<keyword evidence="6" id="KW-1185">Reference proteome</keyword>
<name>A0ABP8G625_9BACT</name>
<dbReference type="GO" id="GO:0005524">
    <property type="term" value="F:ATP binding"/>
    <property type="evidence" value="ECO:0007669"/>
    <property type="project" value="UniProtKB-KW"/>
</dbReference>
<accession>A0ABP8G625</accession>
<dbReference type="SUPFAM" id="SSF52540">
    <property type="entry name" value="P-loop containing nucleoside triphosphate hydrolases"/>
    <property type="match status" value="1"/>
</dbReference>
<dbReference type="PANTHER" id="PTHR42939">
    <property type="entry name" value="ABC TRANSPORTER ATP-BINDING PROTEIN ALBC-RELATED"/>
    <property type="match status" value="1"/>
</dbReference>
<organism evidence="5 6">
    <name type="scientific">Flaviaesturariibacter amylovorans</name>
    <dbReference type="NCBI Taxonomy" id="1084520"/>
    <lineage>
        <taxon>Bacteria</taxon>
        <taxon>Pseudomonadati</taxon>
        <taxon>Bacteroidota</taxon>
        <taxon>Chitinophagia</taxon>
        <taxon>Chitinophagales</taxon>
        <taxon>Chitinophagaceae</taxon>
        <taxon>Flaviaestuariibacter</taxon>
    </lineage>
</organism>
<keyword evidence="3 5" id="KW-0067">ATP-binding</keyword>
<protein>
    <submittedName>
        <fullName evidence="5">ABC transporter ATP-binding protein</fullName>
    </submittedName>
</protein>
<evidence type="ECO:0000259" key="4">
    <source>
        <dbReference type="PROSITE" id="PS50893"/>
    </source>
</evidence>
<evidence type="ECO:0000313" key="6">
    <source>
        <dbReference type="Proteomes" id="UP001501725"/>
    </source>
</evidence>
<dbReference type="InterPro" id="IPR017871">
    <property type="entry name" value="ABC_transporter-like_CS"/>
</dbReference>
<dbReference type="Pfam" id="PF00005">
    <property type="entry name" value="ABC_tran"/>
    <property type="match status" value="1"/>
</dbReference>
<keyword evidence="1" id="KW-0813">Transport</keyword>
<proteinExistence type="predicted"/>
<dbReference type="Gene3D" id="3.40.50.300">
    <property type="entry name" value="P-loop containing nucleotide triphosphate hydrolases"/>
    <property type="match status" value="1"/>
</dbReference>
<dbReference type="SMART" id="SM00382">
    <property type="entry name" value="AAA"/>
    <property type="match status" value="1"/>
</dbReference>
<reference evidence="6" key="1">
    <citation type="journal article" date="2019" name="Int. J. Syst. Evol. Microbiol.">
        <title>The Global Catalogue of Microorganisms (GCM) 10K type strain sequencing project: providing services to taxonomists for standard genome sequencing and annotation.</title>
        <authorList>
            <consortium name="The Broad Institute Genomics Platform"/>
            <consortium name="The Broad Institute Genome Sequencing Center for Infectious Disease"/>
            <person name="Wu L."/>
            <person name="Ma J."/>
        </authorList>
    </citation>
    <scope>NUCLEOTIDE SEQUENCE [LARGE SCALE GENOMIC DNA]</scope>
    <source>
        <strain evidence="6">JCM 17919</strain>
    </source>
</reference>
<dbReference type="PROSITE" id="PS00211">
    <property type="entry name" value="ABC_TRANSPORTER_1"/>
    <property type="match status" value="1"/>
</dbReference>
<evidence type="ECO:0000256" key="3">
    <source>
        <dbReference type="ARBA" id="ARBA00022840"/>
    </source>
</evidence>
<evidence type="ECO:0000256" key="1">
    <source>
        <dbReference type="ARBA" id="ARBA00022448"/>
    </source>
</evidence>
<gene>
    <name evidence="5" type="ORF">GCM10023184_02270</name>
</gene>
<dbReference type="Proteomes" id="UP001501725">
    <property type="component" value="Unassembled WGS sequence"/>
</dbReference>
<evidence type="ECO:0000256" key="2">
    <source>
        <dbReference type="ARBA" id="ARBA00022741"/>
    </source>
</evidence>
<dbReference type="RefSeq" id="WP_345252741.1">
    <property type="nucleotide sequence ID" value="NZ_BAABGY010000001.1"/>
</dbReference>